<dbReference type="OrthoDB" id="8068993at2"/>
<reference evidence="1 2" key="1">
    <citation type="journal article" date="2012" name="J. Bacteriol.">
        <title>Draft Genome Sequence of Plant Growth-Promoting Rhizobium Mesorhizobium amorphae, Isolated from Zinc-Lead Mine Tailings.</title>
        <authorList>
            <person name="Hao X."/>
            <person name="Lin Y."/>
            <person name="Johnstone L."/>
            <person name="Baltrus D.A."/>
            <person name="Miller S.J."/>
            <person name="Wei G."/>
            <person name="Rensing C."/>
        </authorList>
    </citation>
    <scope>NUCLEOTIDE SEQUENCE [LARGE SCALE GENOMIC DNA]</scope>
    <source>
        <strain evidence="1 2">CCNWGS0123</strain>
    </source>
</reference>
<dbReference type="Proteomes" id="UP000002949">
    <property type="component" value="Unassembled WGS sequence"/>
</dbReference>
<keyword evidence="2" id="KW-1185">Reference proteome</keyword>
<dbReference type="PATRIC" id="fig|1082933.3.peg.1031"/>
<evidence type="ECO:0000313" key="2">
    <source>
        <dbReference type="Proteomes" id="UP000002949"/>
    </source>
</evidence>
<protein>
    <submittedName>
        <fullName evidence="1">Uncharacterized protein</fullName>
    </submittedName>
</protein>
<proteinExistence type="predicted"/>
<name>G6Y585_9HYPH</name>
<dbReference type="STRING" id="1082933.A6B35_15540"/>
<accession>G6Y585</accession>
<evidence type="ECO:0000313" key="1">
    <source>
        <dbReference type="EMBL" id="EHH13136.1"/>
    </source>
</evidence>
<dbReference type="EMBL" id="AGSN01000055">
    <property type="protein sequence ID" value="EHH13136.1"/>
    <property type="molecule type" value="Genomic_DNA"/>
</dbReference>
<dbReference type="RefSeq" id="WP_006200531.1">
    <property type="nucleotide sequence ID" value="NZ_AGSN01000055.1"/>
</dbReference>
<organism evidence="1 2">
    <name type="scientific">Mesorhizobium amorphae CCNWGS0123</name>
    <dbReference type="NCBI Taxonomy" id="1082933"/>
    <lineage>
        <taxon>Bacteria</taxon>
        <taxon>Pseudomonadati</taxon>
        <taxon>Pseudomonadota</taxon>
        <taxon>Alphaproteobacteria</taxon>
        <taxon>Hyphomicrobiales</taxon>
        <taxon>Phyllobacteriaceae</taxon>
        <taxon>Mesorhizobium</taxon>
    </lineage>
</organism>
<gene>
    <name evidence="1" type="ORF">MEA186_05471</name>
</gene>
<dbReference type="eggNOG" id="COG3209">
    <property type="taxonomic scope" value="Bacteria"/>
</dbReference>
<dbReference type="AlphaFoldDB" id="G6Y585"/>
<sequence length="457" mass="47671">MQARAVGPADFVRKIDPTADAYWNAVSSEDSYDPAAYQKAIARSVAGQLQLGINQVQPLPPSVVKNLVDTLNEERVPQRERDEVLRDLFASTSDPGVLAAMALQLSDENQSRIARSIANNAVPIPAEERVSRNLAAFDALPLPLKPLVALNDTVRLMADGATFGYADKFAATMNSLISGSSYEEELAAARAGTQDARDRAGFAGTASEMLGAYLNGSGLGKAGITLAGRFGTATMEGLSGLLARAGLMGVEGAGYGIAEATGRDQPIGGGAASGFFGGAGSNVVAEGLGVVSRKATQWLKRRASSSEEIVEPAGAEATSDPAIAEATPTLPAQGAVPTSPASAGHDLHITYMPHWNAAQRAAADLKVKMLTEAVTVVSQAVRKGTSARKIFKAAGFLIPFGHDIDHVIDLQLGGLHQLSNFAILDSSVNRSAGKQIYDLIKNLPIGTVINKVTIGER</sequence>
<dbReference type="KEGG" id="mamo:A6B35_15540"/>